<evidence type="ECO:0000256" key="1">
    <source>
        <dbReference type="SAM" id="Phobius"/>
    </source>
</evidence>
<proteinExistence type="predicted"/>
<dbReference type="AlphaFoldDB" id="A0A316TEA7"/>
<evidence type="ECO:0000313" key="2">
    <source>
        <dbReference type="EMBL" id="PWN01409.1"/>
    </source>
</evidence>
<organism evidence="2 3">
    <name type="scientific">Nocardioides silvaticus</name>
    <dbReference type="NCBI Taxonomy" id="2201891"/>
    <lineage>
        <taxon>Bacteria</taxon>
        <taxon>Bacillati</taxon>
        <taxon>Actinomycetota</taxon>
        <taxon>Actinomycetes</taxon>
        <taxon>Propionibacteriales</taxon>
        <taxon>Nocardioidaceae</taxon>
        <taxon>Nocardioides</taxon>
    </lineage>
</organism>
<gene>
    <name evidence="2" type="ORF">DJ010_17765</name>
</gene>
<comment type="caution">
    <text evidence="2">The sequence shown here is derived from an EMBL/GenBank/DDBJ whole genome shotgun (WGS) entry which is preliminary data.</text>
</comment>
<dbReference type="EMBL" id="QGDD01000009">
    <property type="protein sequence ID" value="PWN01409.1"/>
    <property type="molecule type" value="Genomic_DNA"/>
</dbReference>
<name>A0A316TEA7_9ACTN</name>
<reference evidence="2 3" key="1">
    <citation type="submission" date="2018-05" db="EMBL/GenBank/DDBJ databases">
        <title>Nocardioides silvaticus genome.</title>
        <authorList>
            <person name="Li C."/>
            <person name="Wang G."/>
        </authorList>
    </citation>
    <scope>NUCLEOTIDE SEQUENCE [LARGE SCALE GENOMIC DNA]</scope>
    <source>
        <strain evidence="2 3">CCTCC AB 2018079</strain>
    </source>
</reference>
<feature type="transmembrane region" description="Helical" evidence="1">
    <location>
        <begin position="26"/>
        <end position="43"/>
    </location>
</feature>
<accession>A0A316TEA7</accession>
<keyword evidence="1" id="KW-0812">Transmembrane</keyword>
<protein>
    <submittedName>
        <fullName evidence="2">Uncharacterized protein</fullName>
    </submittedName>
</protein>
<keyword evidence="1" id="KW-1133">Transmembrane helix</keyword>
<feature type="transmembrane region" description="Helical" evidence="1">
    <location>
        <begin position="80"/>
        <end position="101"/>
    </location>
</feature>
<keyword evidence="3" id="KW-1185">Reference proteome</keyword>
<dbReference type="Proteomes" id="UP000245507">
    <property type="component" value="Unassembled WGS sequence"/>
</dbReference>
<evidence type="ECO:0000313" key="3">
    <source>
        <dbReference type="Proteomes" id="UP000245507"/>
    </source>
</evidence>
<keyword evidence="1" id="KW-0472">Membrane</keyword>
<feature type="transmembrane region" description="Helical" evidence="1">
    <location>
        <begin position="55"/>
        <end position="74"/>
    </location>
</feature>
<sequence>MLAFAVAIPIGCAIWAALRISDLGWLAILGLTMLFALGGVVAFRRPLPTVRRSEAEGIGITLAGFGAVSLLNRVGESYPLVGGAVMCGFALLLGWSSCSLFRISRAIRPGGALDPATFVTGAGSRPPSTRQ</sequence>